<dbReference type="GO" id="GO:0016791">
    <property type="term" value="F:phosphatase activity"/>
    <property type="evidence" value="ECO:0007669"/>
    <property type="project" value="TreeGrafter"/>
</dbReference>
<accession>A0A939PTA5</accession>
<reference evidence="4" key="1">
    <citation type="submission" date="2021-03" db="EMBL/GenBank/DDBJ databases">
        <authorList>
            <person name="Kanchanasin P."/>
            <person name="Saeng-In P."/>
            <person name="Phongsopitanun W."/>
            <person name="Yuki M."/>
            <person name="Kudo T."/>
            <person name="Ohkuma M."/>
            <person name="Tanasupawat S."/>
        </authorList>
    </citation>
    <scope>NUCLEOTIDE SEQUENCE</scope>
    <source>
        <strain evidence="4">GKU 128</strain>
    </source>
</reference>
<feature type="domain" description="PPM-type phosphatase" evidence="3">
    <location>
        <begin position="129"/>
        <end position="343"/>
    </location>
</feature>
<dbReference type="SMART" id="SM00331">
    <property type="entry name" value="PP2C_SIG"/>
    <property type="match status" value="1"/>
</dbReference>
<proteinExistence type="predicted"/>
<gene>
    <name evidence="4" type="ORF">J4573_52855</name>
</gene>
<protein>
    <submittedName>
        <fullName evidence="4">Serine/threonine-protein phosphatase</fullName>
    </submittedName>
</protein>
<keyword evidence="2" id="KW-1133">Transmembrane helix</keyword>
<keyword evidence="2" id="KW-0812">Transmembrane</keyword>
<dbReference type="InterPro" id="IPR036457">
    <property type="entry name" value="PPM-type-like_dom_sf"/>
</dbReference>
<dbReference type="RefSeq" id="WP_208264088.1">
    <property type="nucleotide sequence ID" value="NZ_JAGEOJ010000044.1"/>
</dbReference>
<keyword evidence="2" id="KW-0472">Membrane</keyword>
<evidence type="ECO:0000313" key="4">
    <source>
        <dbReference type="EMBL" id="MBO2455849.1"/>
    </source>
</evidence>
<feature type="transmembrane region" description="Helical" evidence="2">
    <location>
        <begin position="74"/>
        <end position="93"/>
    </location>
</feature>
<evidence type="ECO:0000256" key="1">
    <source>
        <dbReference type="ARBA" id="ARBA00022801"/>
    </source>
</evidence>
<name>A0A939PTA5_9ACTN</name>
<dbReference type="InterPro" id="IPR001932">
    <property type="entry name" value="PPM-type_phosphatase-like_dom"/>
</dbReference>
<evidence type="ECO:0000256" key="2">
    <source>
        <dbReference type="SAM" id="Phobius"/>
    </source>
</evidence>
<sequence>MPIAMLVATAFVLSALVLLDGVLPPGQTVMALLAAVPATAMLDPVRPCRALAAGWLTSAVAIPLGALHWSGQPVVVVTSAIGIVYTTMMMWLACRRQRDSDTAQADLRAVAGTMQRALLRPVPLELGPVSVQVRYLAATAQAQVGGDLYDVLSTPYGVRLIMGDARGKGLVAVEKAADVLGAFRELAHHERSLSGVALRLDAFLAARGGDEDFVTALLVEIPASGGRAELISCGHPPALLLAGGSVSYVEALCPAPPLGLMGMGDGGWAPVTITFRPGERLLLYTDGVSEARDAAGRFFPLTERVSGSYGHDARGLVDALETQLKAHAGGRLDDDAAMLLLDAGPTDQLVPRQTTAGENADLALSALDRHAKGR</sequence>
<dbReference type="Pfam" id="PF07228">
    <property type="entry name" value="SpoIIE"/>
    <property type="match status" value="1"/>
</dbReference>
<organism evidence="4 5">
    <name type="scientific">Actinomadura barringtoniae</name>
    <dbReference type="NCBI Taxonomy" id="1427535"/>
    <lineage>
        <taxon>Bacteria</taxon>
        <taxon>Bacillati</taxon>
        <taxon>Actinomycetota</taxon>
        <taxon>Actinomycetes</taxon>
        <taxon>Streptosporangiales</taxon>
        <taxon>Thermomonosporaceae</taxon>
        <taxon>Actinomadura</taxon>
    </lineage>
</organism>
<comment type="caution">
    <text evidence="4">The sequence shown here is derived from an EMBL/GenBank/DDBJ whole genome shotgun (WGS) entry which is preliminary data.</text>
</comment>
<dbReference type="AlphaFoldDB" id="A0A939PTA5"/>
<keyword evidence="5" id="KW-1185">Reference proteome</keyword>
<dbReference type="EMBL" id="JAGEOJ010000044">
    <property type="protein sequence ID" value="MBO2455849.1"/>
    <property type="molecule type" value="Genomic_DNA"/>
</dbReference>
<evidence type="ECO:0000259" key="3">
    <source>
        <dbReference type="SMART" id="SM00331"/>
    </source>
</evidence>
<dbReference type="PANTHER" id="PTHR43156">
    <property type="entry name" value="STAGE II SPORULATION PROTEIN E-RELATED"/>
    <property type="match status" value="1"/>
</dbReference>
<feature type="transmembrane region" description="Helical" evidence="2">
    <location>
        <begin position="50"/>
        <end position="67"/>
    </location>
</feature>
<dbReference type="InterPro" id="IPR052016">
    <property type="entry name" value="Bact_Sigma-Reg"/>
</dbReference>
<dbReference type="Proteomes" id="UP000669179">
    <property type="component" value="Unassembled WGS sequence"/>
</dbReference>
<dbReference type="Gene3D" id="3.60.40.10">
    <property type="entry name" value="PPM-type phosphatase domain"/>
    <property type="match status" value="1"/>
</dbReference>
<dbReference type="PANTHER" id="PTHR43156:SF2">
    <property type="entry name" value="STAGE II SPORULATION PROTEIN E"/>
    <property type="match status" value="1"/>
</dbReference>
<dbReference type="FunFam" id="3.60.40.10:FF:000058">
    <property type="entry name" value="Stage II sporulation protein E"/>
    <property type="match status" value="1"/>
</dbReference>
<keyword evidence="1" id="KW-0378">Hydrolase</keyword>
<evidence type="ECO:0000313" key="5">
    <source>
        <dbReference type="Proteomes" id="UP000669179"/>
    </source>
</evidence>